<comment type="caution">
    <text evidence="1">The sequence shown here is derived from an EMBL/GenBank/DDBJ whole genome shotgun (WGS) entry which is preliminary data.</text>
</comment>
<dbReference type="OrthoDB" id="2750929at2759"/>
<evidence type="ECO:0000313" key="2">
    <source>
        <dbReference type="Proteomes" id="UP000320762"/>
    </source>
</evidence>
<name>A0A550C2A9_9AGAR</name>
<organism evidence="1 2">
    <name type="scientific">Schizophyllum amplum</name>
    <dbReference type="NCBI Taxonomy" id="97359"/>
    <lineage>
        <taxon>Eukaryota</taxon>
        <taxon>Fungi</taxon>
        <taxon>Dikarya</taxon>
        <taxon>Basidiomycota</taxon>
        <taxon>Agaricomycotina</taxon>
        <taxon>Agaricomycetes</taxon>
        <taxon>Agaricomycetidae</taxon>
        <taxon>Agaricales</taxon>
        <taxon>Schizophyllaceae</taxon>
        <taxon>Schizophyllum</taxon>
    </lineage>
</organism>
<sequence length="439" mass="48753">MWARRCICINARAGLLERSCARYPRDSFPVSRWVASSAATPTALASRLPLTLKGRFTAPRVQISTLSPKKLTDTEALDVSGKTKARINTAFGAARVHYHHAGDSRFPPGTRGFLYFTSPPAAPSIRFRIVDGCDPAEFNNGRDLLLPDDVRPWNVSEKIFLKAHAAVPLRRLLVHEELLGFSAGATAQWPRSFDPARLTPIDAVTLSGLDPSLDLAHGRVRLRYTGDKKTSFASARGFLYFDTTSLSVRFRVVGDSEMEFGPGSDLLLPDERTPWCIPFHRVVSSAAYTPIREQLLIDNLISERQIQSRAYVVSTLDRTRLTDADRMDLSGFTGATISVASPGREPFDLPVQYSPTARFPSSARGFLYWHASQEDRYEAELRFRCVESPERFAQGRDLLTPGLYQPWSNRLRSLARQSAPSSAPLLASQASGSHGRLCR</sequence>
<reference evidence="1 2" key="1">
    <citation type="journal article" date="2019" name="New Phytol.">
        <title>Comparative genomics reveals unique wood-decay strategies and fruiting body development in the Schizophyllaceae.</title>
        <authorList>
            <person name="Almasi E."/>
            <person name="Sahu N."/>
            <person name="Krizsan K."/>
            <person name="Balint B."/>
            <person name="Kovacs G.M."/>
            <person name="Kiss B."/>
            <person name="Cseklye J."/>
            <person name="Drula E."/>
            <person name="Henrissat B."/>
            <person name="Nagy I."/>
            <person name="Chovatia M."/>
            <person name="Adam C."/>
            <person name="LaButti K."/>
            <person name="Lipzen A."/>
            <person name="Riley R."/>
            <person name="Grigoriev I.V."/>
            <person name="Nagy L.G."/>
        </authorList>
    </citation>
    <scope>NUCLEOTIDE SEQUENCE [LARGE SCALE GENOMIC DNA]</scope>
    <source>
        <strain evidence="1 2">NL-1724</strain>
    </source>
</reference>
<evidence type="ECO:0000313" key="1">
    <source>
        <dbReference type="EMBL" id="TRM58856.1"/>
    </source>
</evidence>
<accession>A0A550C2A9</accession>
<dbReference type="Proteomes" id="UP000320762">
    <property type="component" value="Unassembled WGS sequence"/>
</dbReference>
<proteinExistence type="predicted"/>
<protein>
    <submittedName>
        <fullName evidence="1">Uncharacterized protein</fullName>
    </submittedName>
</protein>
<keyword evidence="2" id="KW-1185">Reference proteome</keyword>
<dbReference type="AlphaFoldDB" id="A0A550C2A9"/>
<gene>
    <name evidence="1" type="ORF">BD626DRAFT_176419</name>
</gene>
<dbReference type="EMBL" id="VDMD01000032">
    <property type="protein sequence ID" value="TRM58856.1"/>
    <property type="molecule type" value="Genomic_DNA"/>
</dbReference>